<feature type="non-terminal residue" evidence="2">
    <location>
        <position position="61"/>
    </location>
</feature>
<comment type="caution">
    <text evidence="2">The sequence shown here is derived from an EMBL/GenBank/DDBJ whole genome shotgun (WGS) entry which is preliminary data.</text>
</comment>
<evidence type="ECO:0000313" key="2">
    <source>
        <dbReference type="EMBL" id="GAG28064.1"/>
    </source>
</evidence>
<sequence>MAIKEIFQKFLGKDKEMSKAEKEESIRKVIEKRRKTPNERELEHRLEGKRQEMINEQLRKM</sequence>
<dbReference type="AlphaFoldDB" id="X0WAX1"/>
<protein>
    <submittedName>
        <fullName evidence="2">Uncharacterized protein</fullName>
    </submittedName>
</protein>
<name>X0WAX1_9ZZZZ</name>
<organism evidence="2">
    <name type="scientific">marine sediment metagenome</name>
    <dbReference type="NCBI Taxonomy" id="412755"/>
    <lineage>
        <taxon>unclassified sequences</taxon>
        <taxon>metagenomes</taxon>
        <taxon>ecological metagenomes</taxon>
    </lineage>
</organism>
<accession>X0WAX1</accession>
<proteinExistence type="predicted"/>
<feature type="compositionally biased region" description="Basic and acidic residues" evidence="1">
    <location>
        <begin position="36"/>
        <end position="61"/>
    </location>
</feature>
<gene>
    <name evidence="2" type="ORF">S01H1_50419</name>
</gene>
<dbReference type="EMBL" id="BARS01032485">
    <property type="protein sequence ID" value="GAG28064.1"/>
    <property type="molecule type" value="Genomic_DNA"/>
</dbReference>
<reference evidence="2" key="1">
    <citation type="journal article" date="2014" name="Front. Microbiol.">
        <title>High frequency of phylogenetically diverse reductive dehalogenase-homologous genes in deep subseafloor sedimentary metagenomes.</title>
        <authorList>
            <person name="Kawai M."/>
            <person name="Futagami T."/>
            <person name="Toyoda A."/>
            <person name="Takaki Y."/>
            <person name="Nishi S."/>
            <person name="Hori S."/>
            <person name="Arai W."/>
            <person name="Tsubouchi T."/>
            <person name="Morono Y."/>
            <person name="Uchiyama I."/>
            <person name="Ito T."/>
            <person name="Fujiyama A."/>
            <person name="Inagaki F."/>
            <person name="Takami H."/>
        </authorList>
    </citation>
    <scope>NUCLEOTIDE SEQUENCE</scope>
    <source>
        <strain evidence="2">Expedition CK06-06</strain>
    </source>
</reference>
<evidence type="ECO:0000256" key="1">
    <source>
        <dbReference type="SAM" id="MobiDB-lite"/>
    </source>
</evidence>
<feature type="region of interest" description="Disordered" evidence="1">
    <location>
        <begin position="31"/>
        <end position="61"/>
    </location>
</feature>